<proteinExistence type="predicted"/>
<feature type="repeat" description="WD" evidence="3">
    <location>
        <begin position="846"/>
        <end position="878"/>
    </location>
</feature>
<dbReference type="PRINTS" id="PR00320">
    <property type="entry name" value="GPROTEINBRPT"/>
</dbReference>
<dbReference type="SUPFAM" id="SSF50978">
    <property type="entry name" value="WD40 repeat-like"/>
    <property type="match status" value="2"/>
</dbReference>
<feature type="repeat" description="WD" evidence="3">
    <location>
        <begin position="1062"/>
        <end position="1103"/>
    </location>
</feature>
<reference evidence="6" key="1">
    <citation type="submission" date="2022-06" db="EMBL/GenBank/DDBJ databases">
        <title>Novel species in genus nocardia.</title>
        <authorList>
            <person name="Li F."/>
        </authorList>
    </citation>
    <scope>NUCLEOTIDE SEQUENCE</scope>
    <source>
        <strain evidence="6">CDC141</strain>
    </source>
</reference>
<dbReference type="InterPro" id="IPR036322">
    <property type="entry name" value="WD40_repeat_dom_sf"/>
</dbReference>
<feature type="repeat" description="WD" evidence="3">
    <location>
        <begin position="636"/>
        <end position="677"/>
    </location>
</feature>
<evidence type="ECO:0000256" key="1">
    <source>
        <dbReference type="ARBA" id="ARBA00022574"/>
    </source>
</evidence>
<dbReference type="SMART" id="SM00320">
    <property type="entry name" value="WD40"/>
    <property type="match status" value="14"/>
</dbReference>
<dbReference type="EMBL" id="JAMRXG010000007">
    <property type="protein sequence ID" value="MCM6775369.1"/>
    <property type="molecule type" value="Genomic_DNA"/>
</dbReference>
<keyword evidence="4" id="KW-0472">Membrane</keyword>
<protein>
    <recommendedName>
        <fullName evidence="5">HTH cro/C1-type domain-containing protein</fullName>
    </recommendedName>
</protein>
<comment type="caution">
    <text evidence="6">The sequence shown here is derived from an EMBL/GenBank/DDBJ whole genome shotgun (WGS) entry which is preliminary data.</text>
</comment>
<dbReference type="PANTHER" id="PTHR19879">
    <property type="entry name" value="TRANSCRIPTION INITIATION FACTOR TFIID"/>
    <property type="match status" value="1"/>
</dbReference>
<dbReference type="InterPro" id="IPR001680">
    <property type="entry name" value="WD40_rpt"/>
</dbReference>
<gene>
    <name evidence="6" type="ORF">NDR86_18000</name>
</gene>
<dbReference type="RefSeq" id="WP_251913595.1">
    <property type="nucleotide sequence ID" value="NZ_JAMRXG010000007.1"/>
</dbReference>
<accession>A0A9X2E7V2</accession>
<keyword evidence="4" id="KW-1133">Transmembrane helix</keyword>
<dbReference type="Pfam" id="PF00400">
    <property type="entry name" value="WD40"/>
    <property type="match status" value="13"/>
</dbReference>
<feature type="domain" description="HTH cro/C1-type" evidence="5">
    <location>
        <begin position="21"/>
        <end position="77"/>
    </location>
</feature>
<dbReference type="Pfam" id="PF20703">
    <property type="entry name" value="nSTAND1"/>
    <property type="match status" value="1"/>
</dbReference>
<name>A0A9X2E7V2_9NOCA</name>
<evidence type="ECO:0000256" key="4">
    <source>
        <dbReference type="SAM" id="Phobius"/>
    </source>
</evidence>
<feature type="repeat" description="WD" evidence="3">
    <location>
        <begin position="595"/>
        <end position="636"/>
    </location>
</feature>
<keyword evidence="7" id="KW-1185">Reference proteome</keyword>
<dbReference type="PROSITE" id="PS50082">
    <property type="entry name" value="WD_REPEATS_2"/>
    <property type="match status" value="12"/>
</dbReference>
<dbReference type="SMART" id="SM00530">
    <property type="entry name" value="HTH_XRE"/>
    <property type="match status" value="1"/>
</dbReference>
<keyword evidence="2" id="KW-0677">Repeat</keyword>
<dbReference type="CDD" id="cd00200">
    <property type="entry name" value="WD40"/>
    <property type="match status" value="2"/>
</dbReference>
<keyword evidence="4" id="KW-0812">Transmembrane</keyword>
<feature type="repeat" description="WD" evidence="3">
    <location>
        <begin position="1145"/>
        <end position="1186"/>
    </location>
</feature>
<feature type="repeat" description="WD" evidence="3">
    <location>
        <begin position="678"/>
        <end position="719"/>
    </location>
</feature>
<dbReference type="AlphaFoldDB" id="A0A9X2E7V2"/>
<evidence type="ECO:0000259" key="5">
    <source>
        <dbReference type="SMART" id="SM00530"/>
    </source>
</evidence>
<dbReference type="Gene3D" id="2.130.10.10">
    <property type="entry name" value="YVTN repeat-like/Quinoprotein amine dehydrogenase"/>
    <property type="match status" value="5"/>
</dbReference>
<evidence type="ECO:0000256" key="3">
    <source>
        <dbReference type="PROSITE-ProRule" id="PRU00221"/>
    </source>
</evidence>
<dbReference type="PANTHER" id="PTHR19879:SF9">
    <property type="entry name" value="TRANSCRIPTION INITIATION FACTOR TFIID SUBUNIT 5"/>
    <property type="match status" value="1"/>
</dbReference>
<dbReference type="SUPFAM" id="SSF52540">
    <property type="entry name" value="P-loop containing nucleoside triphosphate hydrolases"/>
    <property type="match status" value="1"/>
</dbReference>
<dbReference type="InterPro" id="IPR019775">
    <property type="entry name" value="WD40_repeat_CS"/>
</dbReference>
<feature type="repeat" description="WD" evidence="3">
    <location>
        <begin position="980"/>
        <end position="1008"/>
    </location>
</feature>
<feature type="repeat" description="WD" evidence="3">
    <location>
        <begin position="720"/>
        <end position="761"/>
    </location>
</feature>
<sequence>MGRRENPLDPAAGPVQRFAVELRKLRQDGGDLTYRAMAQRVNFSATALSQAAAGERLPSLAVTLAYVSACGGDPVEWERRWREAAEQARARPSDDDDSVPPYLGLARFEPQDRDRFFGRDHLADKVTELVRAHRFVALVGASGAGKTSLLRAGLIPRLRDTAPGVRPAAAIRVLTPGDRPASTYAEALRSEGERDTLVVVDQFEEIFTLCTDAEERAAFVDQLLAARDPGSGLRVVVALRADFYGRCAEHRGLAEAVSASQLLVGPMSAEELRQVIVKPAAAAGLIVERALTERLIAEVADQPGGLPLLSHVLLETWRRRTGRALTVAGYEAAGGVHGALAKTAEEAYSRLSAEQAVVARRILLRLIAPGEQAQDTRRPADHTEFDSATGQDTDHVLDTLARARLITVDGSTVDLGHEALITAWPRLNGWIEQDRERLRFHRRLTETTRAWEELGRDPSVLYRGTRLALAREQPLADLTISEREFVQASVDAEDAERLATARNHRRLRHLTVALALLLVGTLVVGLVVFRQREQARAAGQIAASRQLAAQSLSMFDAKPTTGLLLSVEAFRTAPTPEARGAVLSSAAHRAYQGELVGHSDAVSEVTFSPDGNTIASISRDQTVVLWDVQRRVRRATLGHPAWLRTVSFSPDGHTLATGGDDQLVVLWNVDTGLPVAHLPGHTGRVKTLAFSADGQVLASAGADRTVIVWDLKNKVPLVRLDGHAGAVQTVAFSPDARIVATGSADQTIGLWDRESGARLATLAGHTQSVDSVAFSPDGATLASASPDQTVRLWDVGRRAAVTTLRGHTAEARTVAFSPDGRTLASGGHDLTVILWDVEHRRLRARLTGHSNYIYSLEFHPRLPLLASAEENGRILLWDPTRVPLSGHDESVTALAFGPDGALLASTSTDRRVLLWDWRRQRALAAIEGQRAPVNAAAFSPDGRTLVLGGGSPAHATGVDDNFLSIWDVGDPAAPVKVADLIGHRDQVRGVAFSPDGQTLASVGSDGMMLWDVRSAARLATLCHGDYLRDVRFSPDGRTLAALTAYNHTALLFDVATRTRTATLTHSGLPRELAFSPDGRVLATVGTDRSIILWDPRSAAQLATLPQAQTLLSVAFSPDGSRLAAGGVEGTIQLWEVASRTHLATLAGHSGPITSVRFGPDGKTLASAGTDKTIIRWDTDPGEAITSICRTLAADLTPEEWARFLPASPYRRTCTDGERN</sequence>
<evidence type="ECO:0000256" key="2">
    <source>
        <dbReference type="ARBA" id="ARBA00022737"/>
    </source>
</evidence>
<dbReference type="PROSITE" id="PS50294">
    <property type="entry name" value="WD_REPEATS_REGION"/>
    <property type="match status" value="11"/>
</dbReference>
<feature type="repeat" description="WD" evidence="3">
    <location>
        <begin position="762"/>
        <end position="803"/>
    </location>
</feature>
<evidence type="ECO:0000313" key="7">
    <source>
        <dbReference type="Proteomes" id="UP001139157"/>
    </source>
</evidence>
<dbReference type="InterPro" id="IPR020472">
    <property type="entry name" value="WD40_PAC1"/>
</dbReference>
<organism evidence="6 7">
    <name type="scientific">Nocardia pulmonis</name>
    <dbReference type="NCBI Taxonomy" id="2951408"/>
    <lineage>
        <taxon>Bacteria</taxon>
        <taxon>Bacillati</taxon>
        <taxon>Actinomycetota</taxon>
        <taxon>Actinomycetes</taxon>
        <taxon>Mycobacteriales</taxon>
        <taxon>Nocardiaceae</taxon>
        <taxon>Nocardia</taxon>
    </lineage>
</organism>
<keyword evidence="1 3" id="KW-0853">WD repeat</keyword>
<feature type="transmembrane region" description="Helical" evidence="4">
    <location>
        <begin position="510"/>
        <end position="529"/>
    </location>
</feature>
<feature type="repeat" description="WD" evidence="3">
    <location>
        <begin position="884"/>
        <end position="925"/>
    </location>
</feature>
<dbReference type="Proteomes" id="UP001139157">
    <property type="component" value="Unassembled WGS sequence"/>
</dbReference>
<dbReference type="InterPro" id="IPR015943">
    <property type="entry name" value="WD40/YVTN_repeat-like_dom_sf"/>
</dbReference>
<dbReference type="PROSITE" id="PS00678">
    <property type="entry name" value="WD_REPEATS_1"/>
    <property type="match status" value="5"/>
</dbReference>
<dbReference type="InterPro" id="IPR027417">
    <property type="entry name" value="P-loop_NTPase"/>
</dbReference>
<dbReference type="InterPro" id="IPR001387">
    <property type="entry name" value="Cro/C1-type_HTH"/>
</dbReference>
<feature type="repeat" description="WD" evidence="3">
    <location>
        <begin position="1103"/>
        <end position="1144"/>
    </location>
</feature>
<dbReference type="CDD" id="cd00093">
    <property type="entry name" value="HTH_XRE"/>
    <property type="match status" value="1"/>
</dbReference>
<feature type="repeat" description="WD" evidence="3">
    <location>
        <begin position="804"/>
        <end position="845"/>
    </location>
</feature>
<dbReference type="InterPro" id="IPR049052">
    <property type="entry name" value="nSTAND1"/>
</dbReference>
<evidence type="ECO:0000313" key="6">
    <source>
        <dbReference type="EMBL" id="MCM6775369.1"/>
    </source>
</evidence>